<sequence>MPLVNNNSNSNNNNNNKQIYIYGTEFRVAYNYAKENKCTIVLGDRDSRVTWKRVANYLDLGTIFNVSMQTIKSYFQLYNKSAKEIREIYYKEASKTINEPWDSVEWRNSLPLPAKKGLIDERDQYMASCIRDAPGKKIVAVVGKGHVKGISRHINSDMEGFYVRRDLEDHMEPNFIAKYSYPIILTSLFLTPATLGTFAISKLKKKPLSKPQFFLGVVGLASLELISTNYLVNNFLKKLDTLKDI</sequence>
<dbReference type="OMA" id="EAQFGDI"/>
<feature type="transmembrane region" description="Helical" evidence="1">
    <location>
        <begin position="213"/>
        <end position="232"/>
    </location>
</feature>
<evidence type="ECO:0000313" key="3">
    <source>
        <dbReference type="Proteomes" id="UP000001064"/>
    </source>
</evidence>
<dbReference type="PANTHER" id="PTHR21530:SF16">
    <property type="entry name" value="TRAB FAMILY PROTEIN"/>
    <property type="match status" value="1"/>
</dbReference>
<dbReference type="Pfam" id="PF01963">
    <property type="entry name" value="TraB_PrgY_gumN"/>
    <property type="match status" value="1"/>
</dbReference>
<dbReference type="VEuPathDB" id="AmoebaDB:DICPUDRAFT_91219"/>
<dbReference type="InParanoid" id="F0Z970"/>
<evidence type="ECO:0000256" key="1">
    <source>
        <dbReference type="SAM" id="Phobius"/>
    </source>
</evidence>
<dbReference type="CDD" id="cd14726">
    <property type="entry name" value="TraB_PrgY-like"/>
    <property type="match status" value="1"/>
</dbReference>
<name>F0Z970_DICPU</name>
<keyword evidence="1" id="KW-0812">Transmembrane</keyword>
<proteinExistence type="predicted"/>
<dbReference type="OrthoDB" id="48306at2759"/>
<gene>
    <name evidence="2" type="ORF">DICPUDRAFT_91219</name>
</gene>
<dbReference type="EMBL" id="GL870956">
    <property type="protein sequence ID" value="EGC39529.1"/>
    <property type="molecule type" value="Genomic_DNA"/>
</dbReference>
<evidence type="ECO:0000313" key="2">
    <source>
        <dbReference type="EMBL" id="EGC39529.1"/>
    </source>
</evidence>
<dbReference type="GeneID" id="10509881"/>
<dbReference type="KEGG" id="dpp:DICPUDRAFT_91219"/>
<dbReference type="eggNOG" id="KOG2860">
    <property type="taxonomic scope" value="Eukaryota"/>
</dbReference>
<organism evidence="2 3">
    <name type="scientific">Dictyostelium purpureum</name>
    <name type="common">Slime mold</name>
    <dbReference type="NCBI Taxonomy" id="5786"/>
    <lineage>
        <taxon>Eukaryota</taxon>
        <taxon>Amoebozoa</taxon>
        <taxon>Evosea</taxon>
        <taxon>Eumycetozoa</taxon>
        <taxon>Dictyostelia</taxon>
        <taxon>Dictyosteliales</taxon>
        <taxon>Dictyosteliaceae</taxon>
        <taxon>Dictyostelium</taxon>
    </lineage>
</organism>
<dbReference type="PANTHER" id="PTHR21530">
    <property type="entry name" value="PHEROMONE SHUTDOWN PROTEIN"/>
    <property type="match status" value="1"/>
</dbReference>
<dbReference type="Proteomes" id="UP000001064">
    <property type="component" value="Unassembled WGS sequence"/>
</dbReference>
<keyword evidence="1" id="KW-0472">Membrane</keyword>
<keyword evidence="3" id="KW-1185">Reference proteome</keyword>
<dbReference type="RefSeq" id="XP_003283976.1">
    <property type="nucleotide sequence ID" value="XM_003283928.1"/>
</dbReference>
<dbReference type="InterPro" id="IPR002816">
    <property type="entry name" value="TraB/PrgY/GumN_fam"/>
</dbReference>
<keyword evidence="1" id="KW-1133">Transmembrane helix</keyword>
<dbReference type="InterPro" id="IPR046345">
    <property type="entry name" value="TraB_PrgY-like"/>
</dbReference>
<feature type="transmembrane region" description="Helical" evidence="1">
    <location>
        <begin position="179"/>
        <end position="201"/>
    </location>
</feature>
<protein>
    <submittedName>
        <fullName evidence="2">Uncharacterized protein</fullName>
    </submittedName>
</protein>
<dbReference type="AlphaFoldDB" id="F0Z970"/>
<accession>F0Z970</accession>
<reference evidence="3" key="1">
    <citation type="journal article" date="2011" name="Genome Biol.">
        <title>Comparative genomics of the social amoebae Dictyostelium discoideum and Dictyostelium purpureum.</title>
        <authorList>
            <consortium name="US DOE Joint Genome Institute (JGI-PGF)"/>
            <person name="Sucgang R."/>
            <person name="Kuo A."/>
            <person name="Tian X."/>
            <person name="Salerno W."/>
            <person name="Parikh A."/>
            <person name="Feasley C.L."/>
            <person name="Dalin E."/>
            <person name="Tu H."/>
            <person name="Huang E."/>
            <person name="Barry K."/>
            <person name="Lindquist E."/>
            <person name="Shapiro H."/>
            <person name="Bruce D."/>
            <person name="Schmutz J."/>
            <person name="Salamov A."/>
            <person name="Fey P."/>
            <person name="Gaudet P."/>
            <person name="Anjard C."/>
            <person name="Babu M.M."/>
            <person name="Basu S."/>
            <person name="Bushmanova Y."/>
            <person name="van der Wel H."/>
            <person name="Katoh-Kurasawa M."/>
            <person name="Dinh C."/>
            <person name="Coutinho P.M."/>
            <person name="Saito T."/>
            <person name="Elias M."/>
            <person name="Schaap P."/>
            <person name="Kay R.R."/>
            <person name="Henrissat B."/>
            <person name="Eichinger L."/>
            <person name="Rivero F."/>
            <person name="Putnam N.H."/>
            <person name="West C.M."/>
            <person name="Loomis W.F."/>
            <person name="Chisholm R.L."/>
            <person name="Shaulsky G."/>
            <person name="Strassmann J.E."/>
            <person name="Queller D.C."/>
            <person name="Kuspa A."/>
            <person name="Grigoriev I.V."/>
        </authorList>
    </citation>
    <scope>NUCLEOTIDE SEQUENCE [LARGE SCALE GENOMIC DNA]</scope>
    <source>
        <strain evidence="3">QSDP1</strain>
    </source>
</reference>